<dbReference type="EMBL" id="DS028097">
    <property type="protein sequence ID" value="KMP07786.1"/>
    <property type="molecule type" value="Genomic_DNA"/>
</dbReference>
<evidence type="ECO:0000313" key="3">
    <source>
        <dbReference type="Proteomes" id="UP000054565"/>
    </source>
</evidence>
<organism evidence="2 3">
    <name type="scientific">Coccidioides immitis RMSCC 2394</name>
    <dbReference type="NCBI Taxonomy" id="404692"/>
    <lineage>
        <taxon>Eukaryota</taxon>
        <taxon>Fungi</taxon>
        <taxon>Dikarya</taxon>
        <taxon>Ascomycota</taxon>
        <taxon>Pezizomycotina</taxon>
        <taxon>Eurotiomycetes</taxon>
        <taxon>Eurotiomycetidae</taxon>
        <taxon>Onygenales</taxon>
        <taxon>Onygenaceae</taxon>
        <taxon>Coccidioides</taxon>
    </lineage>
</organism>
<dbReference type="AlphaFoldDB" id="A0A0J6YGF7"/>
<accession>A0A0J6YGF7</accession>
<dbReference type="Proteomes" id="UP000054565">
    <property type="component" value="Unassembled WGS sequence"/>
</dbReference>
<protein>
    <submittedName>
        <fullName evidence="2">Uncharacterized protein</fullName>
    </submittedName>
</protein>
<evidence type="ECO:0000256" key="1">
    <source>
        <dbReference type="SAM" id="SignalP"/>
    </source>
</evidence>
<feature type="chain" id="PRO_5005285054" evidence="1">
    <location>
        <begin position="24"/>
        <end position="212"/>
    </location>
</feature>
<reference evidence="3" key="1">
    <citation type="journal article" date="2010" name="Genome Res.">
        <title>Population genomic sequencing of Coccidioides fungi reveals recent hybridization and transposon control.</title>
        <authorList>
            <person name="Neafsey D.E."/>
            <person name="Barker B.M."/>
            <person name="Sharpton T.J."/>
            <person name="Stajich J.E."/>
            <person name="Park D.J."/>
            <person name="Whiston E."/>
            <person name="Hung C.-Y."/>
            <person name="McMahan C."/>
            <person name="White J."/>
            <person name="Sykes S."/>
            <person name="Heiman D."/>
            <person name="Young S."/>
            <person name="Zeng Q."/>
            <person name="Abouelleil A."/>
            <person name="Aftuck L."/>
            <person name="Bessette D."/>
            <person name="Brown A."/>
            <person name="FitzGerald M."/>
            <person name="Lui A."/>
            <person name="Macdonald J.P."/>
            <person name="Priest M."/>
            <person name="Orbach M.J."/>
            <person name="Galgiani J.N."/>
            <person name="Kirkland T.N."/>
            <person name="Cole G.T."/>
            <person name="Birren B.W."/>
            <person name="Henn M.R."/>
            <person name="Taylor J.W."/>
            <person name="Rounsley S.D."/>
        </authorList>
    </citation>
    <scope>NUCLEOTIDE SEQUENCE [LARGE SCALE GENOMIC DNA]</scope>
    <source>
        <strain evidence="3">RMSCC 2394</strain>
    </source>
</reference>
<feature type="signal peptide" evidence="1">
    <location>
        <begin position="1"/>
        <end position="23"/>
    </location>
</feature>
<name>A0A0J6YGF7_COCIT</name>
<gene>
    <name evidence="2" type="ORF">CIRG_07467</name>
</gene>
<sequence length="212" mass="23397">MLPPDFLRMVHSLLITVWAKTAAVEEPNDEIGIVNAAGEQQVKKVHRKIVSEYLSIKRRPSLLAPTVSTHLSQKAVSPQPLAQLRLALGARGKSLDVGYLRGEGQSPSSVVHGLEGGAIKENFGKFSTFPYRIHKAKARQASSEKLRKFATMIVVIPGVGLIDNPYRTVVWLPEQFQMVVLCACEVVTSNKVYRNRGFLQMIAISLKGQQIP</sequence>
<keyword evidence="1" id="KW-0732">Signal</keyword>
<evidence type="ECO:0000313" key="2">
    <source>
        <dbReference type="EMBL" id="KMP07786.1"/>
    </source>
</evidence>
<proteinExistence type="predicted"/>